<evidence type="ECO:0000313" key="4">
    <source>
        <dbReference type="EMBL" id="VFK30409.1"/>
    </source>
</evidence>
<dbReference type="EMBL" id="CAADFQ010000069">
    <property type="protein sequence ID" value="VFK34366.1"/>
    <property type="molecule type" value="Genomic_DNA"/>
</dbReference>
<evidence type="ECO:0000313" key="6">
    <source>
        <dbReference type="EMBL" id="VFK76681.1"/>
    </source>
</evidence>
<feature type="transmembrane region" description="Helical" evidence="2">
    <location>
        <begin position="6"/>
        <end position="25"/>
    </location>
</feature>
<dbReference type="InterPro" id="IPR042095">
    <property type="entry name" value="SUMF_sf"/>
</dbReference>
<keyword evidence="2" id="KW-0812">Transmembrane</keyword>
<gene>
    <name evidence="4" type="ORF">BECKMB1821G_GA0114241_106412</name>
    <name evidence="6" type="ORF">BECKMB1821H_GA0114242_106811</name>
    <name evidence="5" type="ORF">BECKMB1821I_GA0114274_106912</name>
</gene>
<protein>
    <submittedName>
        <fullName evidence="4">Sulfatase-modifying factor enzyme 1</fullName>
    </submittedName>
</protein>
<sequence>MSFEKIGTIATIIGTVIAVLWYLGIKPNLSEESTTPQENKLINEPSSSQKTNGQPATLSDPPKQSCRDGMISVPAKNYATKQFPLGADYLHALGIEDRVYIEKTFYIDPDEVTIEEFNAFFQTLAPEERAKFGLDADWENEMKPNQAPYRLLHGISWQAASAYAKWKGKKDGCVLALPSATEWVAAVLYAKDLSDEKFLKNLLSEPSEWSRSSCHGSPEKHWLLGIPKGVSREDPGKPSCPPDMKLDWAGLRFVFHGNENDSK</sequence>
<keyword evidence="2" id="KW-0472">Membrane</keyword>
<reference evidence="4" key="1">
    <citation type="submission" date="2019-02" db="EMBL/GenBank/DDBJ databases">
        <authorList>
            <person name="Gruber-Vodicka R. H."/>
            <person name="Seah K. B. B."/>
        </authorList>
    </citation>
    <scope>NUCLEOTIDE SEQUENCE</scope>
    <source>
        <strain evidence="4">BECK_BZ197</strain>
        <strain evidence="6">BECK_BZ198</strain>
        <strain evidence="5">BECK_BZ199</strain>
    </source>
</reference>
<name>A0A450XME1_9GAMM</name>
<evidence type="ECO:0000259" key="3">
    <source>
        <dbReference type="Pfam" id="PF03781"/>
    </source>
</evidence>
<evidence type="ECO:0000313" key="5">
    <source>
        <dbReference type="EMBL" id="VFK34366.1"/>
    </source>
</evidence>
<evidence type="ECO:0000256" key="2">
    <source>
        <dbReference type="SAM" id="Phobius"/>
    </source>
</evidence>
<accession>A0A450XME1</accession>
<dbReference type="Gene3D" id="3.90.1580.10">
    <property type="entry name" value="paralog of FGE (formylglycine-generating enzyme)"/>
    <property type="match status" value="1"/>
</dbReference>
<dbReference type="Pfam" id="PF03781">
    <property type="entry name" value="FGE-sulfatase"/>
    <property type="match status" value="1"/>
</dbReference>
<keyword evidence="2" id="KW-1133">Transmembrane helix</keyword>
<proteinExistence type="predicted"/>
<feature type="region of interest" description="Disordered" evidence="1">
    <location>
        <begin position="32"/>
        <end position="66"/>
    </location>
</feature>
<feature type="compositionally biased region" description="Polar residues" evidence="1">
    <location>
        <begin position="32"/>
        <end position="57"/>
    </location>
</feature>
<organism evidence="4">
    <name type="scientific">Candidatus Kentrum sp. MB</name>
    <dbReference type="NCBI Taxonomy" id="2138164"/>
    <lineage>
        <taxon>Bacteria</taxon>
        <taxon>Pseudomonadati</taxon>
        <taxon>Pseudomonadota</taxon>
        <taxon>Gammaproteobacteria</taxon>
        <taxon>Candidatus Kentrum</taxon>
    </lineage>
</organism>
<dbReference type="EMBL" id="CAADGH010000068">
    <property type="protein sequence ID" value="VFK76681.1"/>
    <property type="molecule type" value="Genomic_DNA"/>
</dbReference>
<dbReference type="SUPFAM" id="SSF56436">
    <property type="entry name" value="C-type lectin-like"/>
    <property type="match status" value="1"/>
</dbReference>
<dbReference type="EMBL" id="CAADFO010000064">
    <property type="protein sequence ID" value="VFK30409.1"/>
    <property type="molecule type" value="Genomic_DNA"/>
</dbReference>
<dbReference type="InterPro" id="IPR005532">
    <property type="entry name" value="SUMF_dom"/>
</dbReference>
<dbReference type="AlphaFoldDB" id="A0A450XME1"/>
<feature type="domain" description="Sulfatase-modifying factor enzyme-like" evidence="3">
    <location>
        <begin position="99"/>
        <end position="191"/>
    </location>
</feature>
<dbReference type="InterPro" id="IPR016187">
    <property type="entry name" value="CTDL_fold"/>
</dbReference>
<evidence type="ECO:0000256" key="1">
    <source>
        <dbReference type="SAM" id="MobiDB-lite"/>
    </source>
</evidence>